<dbReference type="Proteomes" id="UP000216207">
    <property type="component" value="Unassembled WGS sequence"/>
</dbReference>
<evidence type="ECO:0000313" key="3">
    <source>
        <dbReference type="Proteomes" id="UP000216207"/>
    </source>
</evidence>
<dbReference type="Pfam" id="PF01882">
    <property type="entry name" value="DUF58"/>
    <property type="match status" value="1"/>
</dbReference>
<comment type="caution">
    <text evidence="2">The sequence shown here is derived from an EMBL/GenBank/DDBJ whole genome shotgun (WGS) entry which is preliminary data.</text>
</comment>
<evidence type="ECO:0000259" key="1">
    <source>
        <dbReference type="Pfam" id="PF01882"/>
    </source>
</evidence>
<dbReference type="AlphaFoldDB" id="A0A268NWX8"/>
<name>A0A268NWX8_SHOCL</name>
<gene>
    <name evidence="2" type="ORF">CHH72_15715</name>
</gene>
<accession>A0A268NWX8</accession>
<organism evidence="2 3">
    <name type="scientific">Shouchella clausii</name>
    <name type="common">Alkalihalobacillus clausii</name>
    <dbReference type="NCBI Taxonomy" id="79880"/>
    <lineage>
        <taxon>Bacteria</taxon>
        <taxon>Bacillati</taxon>
        <taxon>Bacillota</taxon>
        <taxon>Bacilli</taxon>
        <taxon>Bacillales</taxon>
        <taxon>Bacillaceae</taxon>
        <taxon>Shouchella</taxon>
    </lineage>
</organism>
<dbReference type="EMBL" id="NPCC01000025">
    <property type="protein sequence ID" value="PAE87911.1"/>
    <property type="molecule type" value="Genomic_DNA"/>
</dbReference>
<dbReference type="RefSeq" id="WP_035204717.1">
    <property type="nucleotide sequence ID" value="NZ_CP012475.1"/>
</dbReference>
<evidence type="ECO:0000313" key="2">
    <source>
        <dbReference type="EMBL" id="PAE87911.1"/>
    </source>
</evidence>
<dbReference type="PANTHER" id="PTHR34351">
    <property type="entry name" value="SLR1927 PROTEIN-RELATED"/>
    <property type="match status" value="1"/>
</dbReference>
<proteinExistence type="predicted"/>
<dbReference type="InterPro" id="IPR002881">
    <property type="entry name" value="DUF58"/>
</dbReference>
<protein>
    <submittedName>
        <fullName evidence="2">DUF58 domain-containing protein</fullName>
    </submittedName>
</protein>
<feature type="domain" description="DUF58" evidence="1">
    <location>
        <begin position="201"/>
        <end position="352"/>
    </location>
</feature>
<reference evidence="2 3" key="1">
    <citation type="submission" date="2017-07" db="EMBL/GenBank/DDBJ databases">
        <title>Isolation and whole genome analysis of endospore-forming bacteria from heroin.</title>
        <authorList>
            <person name="Kalinowski J."/>
            <person name="Ahrens B."/>
            <person name="Al-Dilaimi A."/>
            <person name="Winkler A."/>
            <person name="Wibberg D."/>
            <person name="Schleenbecker U."/>
            <person name="Ruckert C."/>
            <person name="Wolfel R."/>
            <person name="Grass G."/>
        </authorList>
    </citation>
    <scope>NUCLEOTIDE SEQUENCE [LARGE SCALE GENOMIC DNA]</scope>
    <source>
        <strain evidence="2 3">7539</strain>
    </source>
</reference>
<dbReference type="PANTHER" id="PTHR34351:SF2">
    <property type="entry name" value="DUF58 DOMAIN-CONTAINING PROTEIN"/>
    <property type="match status" value="1"/>
</dbReference>
<sequence>MKRVKPFVYFAFRWLIVLFILAATFVFGMFQGGFVSWFLFYSVVIVFICSCLVSCLSLFGVKATRHISKQELRAGEEFNVEITISRPWLLPFFYYEASDDVPASILAERHEAIFFFTLKKELRFSYEAKALQRGEQQFGKLVVTANDLFGLIRVKKRIPIQTELLVYPAYHYVKHGLGTIGVSHVAKQLKKNHEDHAVSGVRPYVAGDRMAQIDWKRSAGVGGLVTKEFETDQSEEISLFLLPSVVETELEKEWFEESVSWAASLAATFVSARTEVGLHTYPNGWNQLQLNERTWKSGLRLLAKVKPLKTKKQAHLPPNLQLLGGVTLLITPQIEENTIRLVRQLEKRKTLVFVASAAPVGEWEQEQFKRLKAQLFHPQFEEGKRQSADDA</sequence>